<dbReference type="EMBL" id="LT629695">
    <property type="protein sequence ID" value="SDH93388.1"/>
    <property type="molecule type" value="Genomic_DNA"/>
</dbReference>
<dbReference type="InterPro" id="IPR016181">
    <property type="entry name" value="Acyl_CoA_acyltransferase"/>
</dbReference>
<name>A0A1G8GG84_9MICO</name>
<dbReference type="Proteomes" id="UP000198822">
    <property type="component" value="Chromosome I"/>
</dbReference>
<dbReference type="Pfam" id="PF00583">
    <property type="entry name" value="Acetyltransf_1"/>
    <property type="match status" value="1"/>
</dbReference>
<dbReference type="STRING" id="399736.SAMN04489720_2918"/>
<reference evidence="3" key="1">
    <citation type="submission" date="2016-10" db="EMBL/GenBank/DDBJ databases">
        <authorList>
            <person name="Varghese N."/>
            <person name="Submissions S."/>
        </authorList>
    </citation>
    <scope>NUCLEOTIDE SEQUENCE [LARGE SCALE GENOMIC DNA]</scope>
    <source>
        <strain evidence="3">DSM 22002</strain>
    </source>
</reference>
<dbReference type="OrthoDB" id="4119890at2"/>
<feature type="domain" description="N-acetyltransferase" evidence="1">
    <location>
        <begin position="3"/>
        <end position="190"/>
    </location>
</feature>
<dbReference type="AlphaFoldDB" id="A0A1G8GG84"/>
<protein>
    <submittedName>
        <fullName evidence="2">Acetyltransferase (GNAT) family protein</fullName>
    </submittedName>
</protein>
<sequence length="372" mass="40046">MTIEVRELALPATWDEESAAGRELRASIAVRNAVVVDTWHGDDALILTPAESLGQAQHQDDERLVFLGAWLDGEHVGRAVLSWGVHEGLHVGSASILVLPSARRRGVGAALWDAALARLEAEGRTTIQAWIDHRPATGATIAPPTGFGAIPADAAETRFALARGFRLEQVERVSELRLDGAADLDALEAAARPHATDYDLLAWRGSTPPEHRDAMAALRARMSTDAPSADLDVDEEAWDADRLVRAEAADAAQGRTMWTTVARHRASGVLAAYSSLSTPVEPERPIDQEDTLVHAEHRGHRLGMLVKIANLRQVVAAEPQRARVMTWNAEENRPMLAVNEAMGFRAIGYEAGWQRVAASPPAGTQAAQGSAA</sequence>
<evidence type="ECO:0000313" key="3">
    <source>
        <dbReference type="Proteomes" id="UP000198822"/>
    </source>
</evidence>
<accession>A0A1G8GG84</accession>
<proteinExistence type="predicted"/>
<dbReference type="InterPro" id="IPR000182">
    <property type="entry name" value="GNAT_dom"/>
</dbReference>
<keyword evidence="2" id="KW-0808">Transferase</keyword>
<keyword evidence="3" id="KW-1185">Reference proteome</keyword>
<dbReference type="PROSITE" id="PS51186">
    <property type="entry name" value="GNAT"/>
    <property type="match status" value="1"/>
</dbReference>
<gene>
    <name evidence="2" type="ORF">SAMN04489720_2918</name>
</gene>
<organism evidence="2 3">
    <name type="scientific">Agrococcus jejuensis</name>
    <dbReference type="NCBI Taxonomy" id="399736"/>
    <lineage>
        <taxon>Bacteria</taxon>
        <taxon>Bacillati</taxon>
        <taxon>Actinomycetota</taxon>
        <taxon>Actinomycetes</taxon>
        <taxon>Micrococcales</taxon>
        <taxon>Microbacteriaceae</taxon>
        <taxon>Agrococcus</taxon>
    </lineage>
</organism>
<dbReference type="SUPFAM" id="SSF55729">
    <property type="entry name" value="Acyl-CoA N-acyltransferases (Nat)"/>
    <property type="match status" value="2"/>
</dbReference>
<evidence type="ECO:0000313" key="2">
    <source>
        <dbReference type="EMBL" id="SDH93388.1"/>
    </source>
</evidence>
<dbReference type="CDD" id="cd04301">
    <property type="entry name" value="NAT_SF"/>
    <property type="match status" value="1"/>
</dbReference>
<evidence type="ECO:0000259" key="1">
    <source>
        <dbReference type="PROSITE" id="PS51186"/>
    </source>
</evidence>
<dbReference type="Gene3D" id="3.40.630.30">
    <property type="match status" value="1"/>
</dbReference>
<dbReference type="GO" id="GO:0016747">
    <property type="term" value="F:acyltransferase activity, transferring groups other than amino-acyl groups"/>
    <property type="evidence" value="ECO:0007669"/>
    <property type="project" value="InterPro"/>
</dbReference>
<dbReference type="RefSeq" id="WP_157674862.1">
    <property type="nucleotide sequence ID" value="NZ_LT629695.1"/>
</dbReference>